<keyword evidence="4" id="KW-1185">Reference proteome</keyword>
<evidence type="ECO:0000256" key="1">
    <source>
        <dbReference type="SAM" id="MobiDB-lite"/>
    </source>
</evidence>
<reference evidence="3 4" key="1">
    <citation type="submission" date="2018-12" db="EMBL/GenBank/DDBJ databases">
        <title>Mesorhizobium carbonis sp. nov., isolated from coal mine water.</title>
        <authorList>
            <person name="Xin W."/>
            <person name="Xu Z."/>
            <person name="Xiang F."/>
            <person name="Zhang J."/>
            <person name="Xi L."/>
            <person name="Liu J."/>
        </authorList>
    </citation>
    <scope>NUCLEOTIDE SEQUENCE [LARGE SCALE GENOMIC DNA]</scope>
    <source>
        <strain evidence="3 4">B2.3</strain>
    </source>
</reference>
<dbReference type="AlphaFoldDB" id="A0A3S0A3X1"/>
<organism evidence="3 4">
    <name type="scientific">Aquibium carbonis</name>
    <dbReference type="NCBI Taxonomy" id="2495581"/>
    <lineage>
        <taxon>Bacteria</taxon>
        <taxon>Pseudomonadati</taxon>
        <taxon>Pseudomonadota</taxon>
        <taxon>Alphaproteobacteria</taxon>
        <taxon>Hyphomicrobiales</taxon>
        <taxon>Phyllobacteriaceae</taxon>
        <taxon>Aquibium</taxon>
    </lineage>
</organism>
<keyword evidence="2" id="KW-0812">Transmembrane</keyword>
<dbReference type="OrthoDB" id="8449218at2"/>
<proteinExistence type="predicted"/>
<evidence type="ECO:0000313" key="4">
    <source>
        <dbReference type="Proteomes" id="UP000278398"/>
    </source>
</evidence>
<name>A0A3S0A3X1_9HYPH</name>
<evidence type="ECO:0000313" key="3">
    <source>
        <dbReference type="EMBL" id="RST88315.1"/>
    </source>
</evidence>
<dbReference type="RefSeq" id="WP_126697589.1">
    <property type="nucleotide sequence ID" value="NZ_RWKW01000002.1"/>
</dbReference>
<protein>
    <submittedName>
        <fullName evidence="3">Uncharacterized protein</fullName>
    </submittedName>
</protein>
<evidence type="ECO:0000256" key="2">
    <source>
        <dbReference type="SAM" id="Phobius"/>
    </source>
</evidence>
<feature type="compositionally biased region" description="Basic and acidic residues" evidence="1">
    <location>
        <begin position="1"/>
        <end position="13"/>
    </location>
</feature>
<feature type="region of interest" description="Disordered" evidence="1">
    <location>
        <begin position="1"/>
        <end position="30"/>
    </location>
</feature>
<dbReference type="Proteomes" id="UP000278398">
    <property type="component" value="Unassembled WGS sequence"/>
</dbReference>
<comment type="caution">
    <text evidence="3">The sequence shown here is derived from an EMBL/GenBank/DDBJ whole genome shotgun (WGS) entry which is preliminary data.</text>
</comment>
<sequence>MGRKPNEAEESRRILNRISQESDPSGSLAVRTAKRVERHMRGADADQADPIEVWGTRIGRGLSLVLFVVLLGWLVSYFMGG</sequence>
<feature type="transmembrane region" description="Helical" evidence="2">
    <location>
        <begin position="61"/>
        <end position="79"/>
    </location>
</feature>
<gene>
    <name evidence="3" type="ORF">EJC49_01035</name>
</gene>
<keyword evidence="2" id="KW-1133">Transmembrane helix</keyword>
<accession>A0A3S0A3X1</accession>
<dbReference type="EMBL" id="RWKW01000002">
    <property type="protein sequence ID" value="RST88315.1"/>
    <property type="molecule type" value="Genomic_DNA"/>
</dbReference>
<keyword evidence="2" id="KW-0472">Membrane</keyword>